<dbReference type="Gene3D" id="3.30.420.10">
    <property type="entry name" value="Ribonuclease H-like superfamily/Ribonuclease H"/>
    <property type="match status" value="1"/>
</dbReference>
<dbReference type="InterPro" id="IPR012337">
    <property type="entry name" value="RNaseH-like_sf"/>
</dbReference>
<dbReference type="EMBL" id="PDCK01000039">
    <property type="protein sequence ID" value="PRQ55094.1"/>
    <property type="molecule type" value="Genomic_DNA"/>
</dbReference>
<proteinExistence type="predicted"/>
<dbReference type="EC" id="2.7.7.-" evidence="3"/>
<dbReference type="PANTHER" id="PTHR47266">
    <property type="entry name" value="ENDONUCLEASE-RELATED"/>
    <property type="match status" value="1"/>
</dbReference>
<evidence type="ECO:0000313" key="4">
    <source>
        <dbReference type="Proteomes" id="UP000238479"/>
    </source>
</evidence>
<dbReference type="GO" id="GO:0015074">
    <property type="term" value="P:DNA integration"/>
    <property type="evidence" value="ECO:0007669"/>
    <property type="project" value="InterPro"/>
</dbReference>
<evidence type="ECO:0000256" key="1">
    <source>
        <dbReference type="SAM" id="Coils"/>
    </source>
</evidence>
<keyword evidence="3" id="KW-0548">Nucleotidyltransferase</keyword>
<dbReference type="InterPro" id="IPR052160">
    <property type="entry name" value="Gypsy_RT_Integrase-like"/>
</dbReference>
<dbReference type="Gramene" id="PRQ55094">
    <property type="protein sequence ID" value="PRQ55094"/>
    <property type="gene ID" value="RchiOBHm_Chr1g0320841"/>
</dbReference>
<keyword evidence="4" id="KW-1185">Reference proteome</keyword>
<dbReference type="GO" id="GO:0016779">
    <property type="term" value="F:nucleotidyltransferase activity"/>
    <property type="evidence" value="ECO:0007669"/>
    <property type="project" value="UniProtKB-KW"/>
</dbReference>
<dbReference type="STRING" id="74649.A0A2P6S8V2"/>
<dbReference type="AlphaFoldDB" id="A0A2P6S8V2"/>
<feature type="coiled-coil region" evidence="1">
    <location>
        <begin position="97"/>
        <end position="128"/>
    </location>
</feature>
<gene>
    <name evidence="3" type="ORF">RchiOBHm_Chr1g0320841</name>
</gene>
<name>A0A2P6S8V2_ROSCH</name>
<keyword evidence="3" id="KW-0808">Transferase</keyword>
<dbReference type="SUPFAM" id="SSF53098">
    <property type="entry name" value="Ribonuclease H-like"/>
    <property type="match status" value="1"/>
</dbReference>
<keyword evidence="1" id="KW-0175">Coiled coil</keyword>
<dbReference type="EC" id="3.1.26.4" evidence="3"/>
<accession>A0A2P6S8V2</accession>
<dbReference type="GO" id="GO:0003676">
    <property type="term" value="F:nucleic acid binding"/>
    <property type="evidence" value="ECO:0007669"/>
    <property type="project" value="InterPro"/>
</dbReference>
<dbReference type="Proteomes" id="UP000238479">
    <property type="component" value="Chromosome 1"/>
</dbReference>
<dbReference type="PROSITE" id="PS50994">
    <property type="entry name" value="INTEGRASE"/>
    <property type="match status" value="1"/>
</dbReference>
<feature type="domain" description="Integrase catalytic" evidence="2">
    <location>
        <begin position="1"/>
        <end position="75"/>
    </location>
</feature>
<dbReference type="GO" id="GO:0004523">
    <property type="term" value="F:RNA-DNA hybrid ribonuclease activity"/>
    <property type="evidence" value="ECO:0007669"/>
    <property type="project" value="UniProtKB-EC"/>
</dbReference>
<protein>
    <submittedName>
        <fullName evidence="3">Putative nucleotidyltransferase, Ribonuclease H</fullName>
        <ecNumber evidence="3">2.7.7.-</ecNumber>
        <ecNumber evidence="3">3.1.26.4</ecNumber>
    </submittedName>
</protein>
<reference evidence="3 4" key="1">
    <citation type="journal article" date="2018" name="Nat. Genet.">
        <title>The Rosa genome provides new insights in the design of modern roses.</title>
        <authorList>
            <person name="Bendahmane M."/>
        </authorList>
    </citation>
    <scope>NUCLEOTIDE SEQUENCE [LARGE SCALE GENOMIC DNA]</scope>
    <source>
        <strain evidence="4">cv. Old Blush</strain>
    </source>
</reference>
<dbReference type="InterPro" id="IPR036397">
    <property type="entry name" value="RNaseH_sf"/>
</dbReference>
<evidence type="ECO:0000313" key="3">
    <source>
        <dbReference type="EMBL" id="PRQ55094.1"/>
    </source>
</evidence>
<comment type="caution">
    <text evidence="3">The sequence shown here is derived from an EMBL/GenBank/DDBJ whole genome shotgun (WGS) entry which is preliminary data.</text>
</comment>
<evidence type="ECO:0000259" key="2">
    <source>
        <dbReference type="PROSITE" id="PS50994"/>
    </source>
</evidence>
<keyword evidence="3" id="KW-0378">Hydrolase</keyword>
<organism evidence="3 4">
    <name type="scientific">Rosa chinensis</name>
    <name type="common">China rose</name>
    <dbReference type="NCBI Taxonomy" id="74649"/>
    <lineage>
        <taxon>Eukaryota</taxon>
        <taxon>Viridiplantae</taxon>
        <taxon>Streptophyta</taxon>
        <taxon>Embryophyta</taxon>
        <taxon>Tracheophyta</taxon>
        <taxon>Spermatophyta</taxon>
        <taxon>Magnoliopsida</taxon>
        <taxon>eudicotyledons</taxon>
        <taxon>Gunneridae</taxon>
        <taxon>Pentapetalae</taxon>
        <taxon>rosids</taxon>
        <taxon>fabids</taxon>
        <taxon>Rosales</taxon>
        <taxon>Rosaceae</taxon>
        <taxon>Rosoideae</taxon>
        <taxon>Rosoideae incertae sedis</taxon>
        <taxon>Rosa</taxon>
    </lineage>
</organism>
<dbReference type="InterPro" id="IPR001584">
    <property type="entry name" value="Integrase_cat-core"/>
</dbReference>
<sequence>MKKYGVTHKVATPYHPQTSGQVELANREIKQILEKTVNPNRKDWSLRLIDALWAYRTAYKTPIGMSPYRLIYGKACHLPVELEHRAYWAIKTFNFGLNDASSLRKLQLNELEEIRNEAYENSRIYKERMKVFHDKKILRKTFEPSQKVLLYNSRLHLFPGKLRSRWTGPFVVKRVFPFGAIEIEDPKNGNVFKVNGQRLKPFLENIVLEDETISLENPIYAD</sequence>